<sequence length="58" mass="6357">MPEEDRALFTGPDNIHNASLNITIDTGASLAAEDKYYDRIRNGIPSIFLHCSGLIVPI</sequence>
<gene>
    <name evidence="1" type="ORF">PANT111_330025</name>
</gene>
<dbReference type="EMBL" id="CABWMH010000027">
    <property type="protein sequence ID" value="VXC32595.1"/>
    <property type="molecule type" value="Genomic_DNA"/>
</dbReference>
<dbReference type="AlphaFoldDB" id="A0AAX3J9T9"/>
<evidence type="ECO:0000313" key="1">
    <source>
        <dbReference type="EMBL" id="VXC32595.1"/>
    </source>
</evidence>
<comment type="caution">
    <text evidence="1">The sequence shown here is derived from an EMBL/GenBank/DDBJ whole genome shotgun (WGS) entry which is preliminary data.</text>
</comment>
<evidence type="ECO:0000313" key="2">
    <source>
        <dbReference type="Proteomes" id="UP000433737"/>
    </source>
</evidence>
<reference evidence="1 2" key="1">
    <citation type="submission" date="2019-10" db="EMBL/GenBank/DDBJ databases">
        <authorList>
            <person name="Karimi E."/>
        </authorList>
    </citation>
    <scope>NUCLEOTIDE SEQUENCE [LARGE SCALE GENOMIC DNA]</scope>
    <source>
        <strain evidence="1">Pantoea sp. 111</strain>
    </source>
</reference>
<proteinExistence type="predicted"/>
<name>A0AAX3J9T9_9GAMM</name>
<accession>A0AAX3J9T9</accession>
<protein>
    <submittedName>
        <fullName evidence="1">Uncharacterized protein</fullName>
    </submittedName>
</protein>
<organism evidence="1 2">
    <name type="scientific">Pantoea brenneri</name>
    <dbReference type="NCBI Taxonomy" id="472694"/>
    <lineage>
        <taxon>Bacteria</taxon>
        <taxon>Pseudomonadati</taxon>
        <taxon>Pseudomonadota</taxon>
        <taxon>Gammaproteobacteria</taxon>
        <taxon>Enterobacterales</taxon>
        <taxon>Erwiniaceae</taxon>
        <taxon>Pantoea</taxon>
    </lineage>
</organism>
<dbReference type="Proteomes" id="UP000433737">
    <property type="component" value="Unassembled WGS sequence"/>
</dbReference>